<organism evidence="2 3">
    <name type="scientific">Sodaliphilus pleomorphus</name>
    <dbReference type="NCBI Taxonomy" id="2606626"/>
    <lineage>
        <taxon>Bacteria</taxon>
        <taxon>Pseudomonadati</taxon>
        <taxon>Bacteroidota</taxon>
        <taxon>Bacteroidia</taxon>
        <taxon>Bacteroidales</taxon>
        <taxon>Muribaculaceae</taxon>
        <taxon>Sodaliphilus</taxon>
    </lineage>
</organism>
<sequence length="156" mass="18133">MTTDRCHITTSEYSRLLFSIFWSDNWFWFVLPVVLFAALGLLDWRYFVVALMTVLVVIPMVMALIYFNYMLTVETRWSIVEKTVSASRGGLLLNFGQGKNTLVGWKLMSGVYVKGSYVVVKLNVRRYQYLVFPRAAFVTPQDFQCFARLVSENLNR</sequence>
<dbReference type="Proteomes" id="UP000483362">
    <property type="component" value="Unassembled WGS sequence"/>
</dbReference>
<dbReference type="EMBL" id="VULT01000006">
    <property type="protein sequence ID" value="MSS17215.1"/>
    <property type="molecule type" value="Genomic_DNA"/>
</dbReference>
<evidence type="ECO:0000256" key="1">
    <source>
        <dbReference type="SAM" id="Phobius"/>
    </source>
</evidence>
<keyword evidence="1" id="KW-0812">Transmembrane</keyword>
<evidence type="ECO:0008006" key="4">
    <source>
        <dbReference type="Google" id="ProtNLM"/>
    </source>
</evidence>
<feature type="transmembrane region" description="Helical" evidence="1">
    <location>
        <begin position="48"/>
        <end position="69"/>
    </location>
</feature>
<gene>
    <name evidence="2" type="ORF">FYJ29_05485</name>
</gene>
<dbReference type="AlphaFoldDB" id="A0A6L5XCH5"/>
<comment type="caution">
    <text evidence="2">The sequence shown here is derived from an EMBL/GenBank/DDBJ whole genome shotgun (WGS) entry which is preliminary data.</text>
</comment>
<name>A0A6L5XCH5_9BACT</name>
<reference evidence="2 3" key="1">
    <citation type="submission" date="2019-08" db="EMBL/GenBank/DDBJ databases">
        <title>In-depth cultivation of the pig gut microbiome towards novel bacterial diversity and tailored functional studies.</title>
        <authorList>
            <person name="Wylensek D."/>
            <person name="Hitch T.C.A."/>
            <person name="Clavel T."/>
        </authorList>
    </citation>
    <scope>NUCLEOTIDE SEQUENCE [LARGE SCALE GENOMIC DNA]</scope>
    <source>
        <strain evidence="2 3">Oil-RF-744-WCA-WT-10</strain>
    </source>
</reference>
<evidence type="ECO:0000313" key="3">
    <source>
        <dbReference type="Proteomes" id="UP000483362"/>
    </source>
</evidence>
<feature type="transmembrane region" description="Helical" evidence="1">
    <location>
        <begin position="25"/>
        <end position="42"/>
    </location>
</feature>
<proteinExistence type="predicted"/>
<keyword evidence="1" id="KW-0472">Membrane</keyword>
<evidence type="ECO:0000313" key="2">
    <source>
        <dbReference type="EMBL" id="MSS17215.1"/>
    </source>
</evidence>
<keyword evidence="1" id="KW-1133">Transmembrane helix</keyword>
<protein>
    <recommendedName>
        <fullName evidence="4">YcxB-like protein domain-containing protein</fullName>
    </recommendedName>
</protein>
<keyword evidence="3" id="KW-1185">Reference proteome</keyword>
<accession>A0A6L5XCH5</accession>
<dbReference type="RefSeq" id="WP_154326534.1">
    <property type="nucleotide sequence ID" value="NZ_CP045696.1"/>
</dbReference>